<evidence type="ECO:0000313" key="3">
    <source>
        <dbReference type="Proteomes" id="UP001231370"/>
    </source>
</evidence>
<evidence type="ECO:0000313" key="2">
    <source>
        <dbReference type="EMBL" id="MDJ1180916.1"/>
    </source>
</evidence>
<protein>
    <submittedName>
        <fullName evidence="2">ROK family protein</fullName>
    </submittedName>
</protein>
<dbReference type="PANTHER" id="PTHR18964:SF149">
    <property type="entry name" value="BIFUNCTIONAL UDP-N-ACETYLGLUCOSAMINE 2-EPIMERASE_N-ACETYLMANNOSAMINE KINASE"/>
    <property type="match status" value="1"/>
</dbReference>
<dbReference type="Proteomes" id="UP001231370">
    <property type="component" value="Unassembled WGS sequence"/>
</dbReference>
<dbReference type="SUPFAM" id="SSF53067">
    <property type="entry name" value="Actin-like ATPase domain"/>
    <property type="match status" value="1"/>
</dbReference>
<dbReference type="PANTHER" id="PTHR18964">
    <property type="entry name" value="ROK (REPRESSOR, ORF, KINASE) FAMILY"/>
    <property type="match status" value="1"/>
</dbReference>
<dbReference type="InterPro" id="IPR000600">
    <property type="entry name" value="ROK"/>
</dbReference>
<keyword evidence="3" id="KW-1185">Reference proteome</keyword>
<name>A0ABT7BNZ4_9CYAN</name>
<comment type="caution">
    <text evidence="2">The sequence shown here is derived from an EMBL/GenBank/DDBJ whole genome shotgun (WGS) entry which is preliminary data.</text>
</comment>
<proteinExistence type="inferred from homology"/>
<organism evidence="2 3">
    <name type="scientific">Roseofilum halophilum BLCC-M91</name>
    <dbReference type="NCBI Taxonomy" id="3022259"/>
    <lineage>
        <taxon>Bacteria</taxon>
        <taxon>Bacillati</taxon>
        <taxon>Cyanobacteriota</taxon>
        <taxon>Cyanophyceae</taxon>
        <taxon>Desertifilales</taxon>
        <taxon>Desertifilaceae</taxon>
        <taxon>Roseofilum</taxon>
        <taxon>Roseofilum halophilum</taxon>
    </lineage>
</organism>
<evidence type="ECO:0000256" key="1">
    <source>
        <dbReference type="ARBA" id="ARBA00006479"/>
    </source>
</evidence>
<gene>
    <name evidence="2" type="ORF">PJF56_18810</name>
</gene>
<reference evidence="2 3" key="1">
    <citation type="submission" date="2023-01" db="EMBL/GenBank/DDBJ databases">
        <title>Novel diversity within Roseofilum (Cyanobacteria; Desertifilaceae) from marine benthic mats with descriptions of four novel species.</title>
        <authorList>
            <person name="Wang Y."/>
            <person name="Berthold D.E."/>
            <person name="Hu J."/>
            <person name="Lefler F.W."/>
            <person name="Laughinghouse H.D. IV."/>
        </authorList>
    </citation>
    <scope>NUCLEOTIDE SEQUENCE [LARGE SCALE GENOMIC DNA]</scope>
    <source>
        <strain evidence="2 3">BLCC-M91</strain>
    </source>
</reference>
<dbReference type="RefSeq" id="WP_283764217.1">
    <property type="nucleotide sequence ID" value="NZ_JAQPOK010000146.1"/>
</dbReference>
<dbReference type="InterPro" id="IPR043129">
    <property type="entry name" value="ATPase_NBD"/>
</dbReference>
<accession>A0ABT7BNZ4</accession>
<dbReference type="Gene3D" id="3.30.420.40">
    <property type="match status" value="2"/>
</dbReference>
<dbReference type="Pfam" id="PF00480">
    <property type="entry name" value="ROK"/>
    <property type="match status" value="1"/>
</dbReference>
<comment type="similarity">
    <text evidence="1">Belongs to the ROK (NagC/XylR) family.</text>
</comment>
<dbReference type="EMBL" id="JAQPOK010000146">
    <property type="protein sequence ID" value="MDJ1180916.1"/>
    <property type="molecule type" value="Genomic_DNA"/>
</dbReference>
<sequence>MNQPTVIGIDIGGTGIKLGRFRKDGSCQNTLTLPTPQPATPEAVISALLPALAELDPDESALALGVGVPGPVDQTGKISRIAINLSNWKDVPLAAWLEAKTGKPVILANDANCAGMGESWIGAGRHFQDMILLTLGTGVGGAIIINGKLFTGRQGTAGELGLITIDLYGHPCNSGNRGSLEQQVSIPAVRRFGHLDPEELGHLAETGNRQALEFWQNYGHRLGAGLANLIYVLTPEAIILGGGISQSAAYFLPATLEEIEQRVLPTSREGLQVLVAELGNQAGMVGAAKLAWECLSNESWVMGNG</sequence>